<dbReference type="EMBL" id="UINC01190238">
    <property type="protein sequence ID" value="SVE04295.1"/>
    <property type="molecule type" value="Genomic_DNA"/>
</dbReference>
<keyword evidence="2" id="KW-1133">Transmembrane helix</keyword>
<organism evidence="3">
    <name type="scientific">marine metagenome</name>
    <dbReference type="NCBI Taxonomy" id="408172"/>
    <lineage>
        <taxon>unclassified sequences</taxon>
        <taxon>metagenomes</taxon>
        <taxon>ecological metagenomes</taxon>
    </lineage>
</organism>
<feature type="compositionally biased region" description="Basic and acidic residues" evidence="1">
    <location>
        <begin position="75"/>
        <end position="96"/>
    </location>
</feature>
<feature type="region of interest" description="Disordered" evidence="1">
    <location>
        <begin position="1"/>
        <end position="29"/>
    </location>
</feature>
<protein>
    <submittedName>
        <fullName evidence="3">Uncharacterized protein</fullName>
    </submittedName>
</protein>
<feature type="region of interest" description="Disordered" evidence="1">
    <location>
        <begin position="75"/>
        <end position="114"/>
    </location>
</feature>
<feature type="transmembrane region" description="Helical" evidence="2">
    <location>
        <begin position="34"/>
        <end position="56"/>
    </location>
</feature>
<sequence length="114" mass="12494">VILPPRRNRVTQKQASRRDARNARRATRRNKQRLLRGGVLAVLGLVALALIGGLLLGPGLFPTSSDRKVLTAEDRLTGPGTHHSEQTREHISETDSYRGYNSVPGTSGPHWAIP</sequence>
<gene>
    <name evidence="3" type="ORF">METZ01_LOCUS457149</name>
</gene>
<proteinExistence type="predicted"/>
<feature type="non-terminal residue" evidence="3">
    <location>
        <position position="114"/>
    </location>
</feature>
<keyword evidence="2" id="KW-0472">Membrane</keyword>
<feature type="compositionally biased region" description="Basic residues" evidence="1">
    <location>
        <begin position="1"/>
        <end position="10"/>
    </location>
</feature>
<evidence type="ECO:0000256" key="2">
    <source>
        <dbReference type="SAM" id="Phobius"/>
    </source>
</evidence>
<evidence type="ECO:0000256" key="1">
    <source>
        <dbReference type="SAM" id="MobiDB-lite"/>
    </source>
</evidence>
<dbReference type="AlphaFoldDB" id="A0A383AAT1"/>
<reference evidence="3" key="1">
    <citation type="submission" date="2018-05" db="EMBL/GenBank/DDBJ databases">
        <authorList>
            <person name="Lanie J.A."/>
            <person name="Ng W.-L."/>
            <person name="Kazmierczak K.M."/>
            <person name="Andrzejewski T.M."/>
            <person name="Davidsen T.M."/>
            <person name="Wayne K.J."/>
            <person name="Tettelin H."/>
            <person name="Glass J.I."/>
            <person name="Rusch D."/>
            <person name="Podicherti R."/>
            <person name="Tsui H.-C.T."/>
            <person name="Winkler M.E."/>
        </authorList>
    </citation>
    <scope>NUCLEOTIDE SEQUENCE</scope>
</reference>
<evidence type="ECO:0000313" key="3">
    <source>
        <dbReference type="EMBL" id="SVE04295.1"/>
    </source>
</evidence>
<name>A0A383AAT1_9ZZZZ</name>
<accession>A0A383AAT1</accession>
<feature type="non-terminal residue" evidence="3">
    <location>
        <position position="1"/>
    </location>
</feature>
<keyword evidence="2" id="KW-0812">Transmembrane</keyword>